<evidence type="ECO:0008006" key="4">
    <source>
        <dbReference type="Google" id="ProtNLM"/>
    </source>
</evidence>
<reference evidence="3" key="1">
    <citation type="submission" date="2016-10" db="EMBL/GenBank/DDBJ databases">
        <authorList>
            <person name="Varghese N."/>
            <person name="Submissions S."/>
        </authorList>
    </citation>
    <scope>NUCLEOTIDE SEQUENCE [LARGE SCALE GENOMIC DNA]</scope>
    <source>
        <strain evidence="3">DSM 17933</strain>
    </source>
</reference>
<evidence type="ECO:0000256" key="1">
    <source>
        <dbReference type="SAM" id="SignalP"/>
    </source>
</evidence>
<keyword evidence="3" id="KW-1185">Reference proteome</keyword>
<gene>
    <name evidence="2" type="ORF">SAMN05421827_108164</name>
</gene>
<feature type="chain" id="PRO_5011603214" description="DUF4625 domain-containing protein" evidence="1">
    <location>
        <begin position="22"/>
        <end position="305"/>
    </location>
</feature>
<accession>A0A1G7VP31</accession>
<name>A0A1G7VP31_9SPHI</name>
<evidence type="ECO:0000313" key="3">
    <source>
        <dbReference type="Proteomes" id="UP000199643"/>
    </source>
</evidence>
<dbReference type="Proteomes" id="UP000199643">
    <property type="component" value="Unassembled WGS sequence"/>
</dbReference>
<dbReference type="EMBL" id="FNCH01000008">
    <property type="protein sequence ID" value="SDG61189.1"/>
    <property type="molecule type" value="Genomic_DNA"/>
</dbReference>
<feature type="signal peptide" evidence="1">
    <location>
        <begin position="1"/>
        <end position="21"/>
    </location>
</feature>
<dbReference type="AlphaFoldDB" id="A0A1G7VP31"/>
<dbReference type="PROSITE" id="PS51257">
    <property type="entry name" value="PROKAR_LIPOPROTEIN"/>
    <property type="match status" value="1"/>
</dbReference>
<organism evidence="2 3">
    <name type="scientific">Pedobacter terrae</name>
    <dbReference type="NCBI Taxonomy" id="405671"/>
    <lineage>
        <taxon>Bacteria</taxon>
        <taxon>Pseudomonadati</taxon>
        <taxon>Bacteroidota</taxon>
        <taxon>Sphingobacteriia</taxon>
        <taxon>Sphingobacteriales</taxon>
        <taxon>Sphingobacteriaceae</taxon>
        <taxon>Pedobacter</taxon>
    </lineage>
</organism>
<protein>
    <recommendedName>
        <fullName evidence="4">DUF4625 domain-containing protein</fullName>
    </recommendedName>
</protein>
<dbReference type="OrthoDB" id="978436at2"/>
<proteinExistence type="predicted"/>
<dbReference type="InterPro" id="IPR027829">
    <property type="entry name" value="DUF4625"/>
</dbReference>
<keyword evidence="1" id="KW-0732">Signal</keyword>
<dbReference type="RefSeq" id="WP_090500218.1">
    <property type="nucleotide sequence ID" value="NZ_FNCH01000008.1"/>
</dbReference>
<dbReference type="Pfam" id="PF15418">
    <property type="entry name" value="DUF4625"/>
    <property type="match status" value="1"/>
</dbReference>
<dbReference type="STRING" id="405671.SAMN05421827_108164"/>
<sequence>MKIKNLILSLAFITVSISACKKDGAEPETLKPTAENVEIGTANNKRALRGRDFHFNADILAASKIKDVKLVISQKAGQNYASIWKFELSWPEYIGVKNTNVHKHFIIPATAPEGTYNFAVIVQDENGSQLEIKEDLVILDPANLPVDPKIGRDFVSRNGTLIYYTDVFEEKELIFKKGDEMSLHAQVSEIKDDGILYSVLIKKKANYYPESIDKLDLSKVIVVTKVEHKALGNAGKVSTLKLVNGVYGGETITVGSAMDNNEPSANSITGEKAWESGQYQWVILYKNTTHNISVFKSVPITISYN</sequence>
<evidence type="ECO:0000313" key="2">
    <source>
        <dbReference type="EMBL" id="SDG61189.1"/>
    </source>
</evidence>